<accession>A0A0F5YDJ7</accession>
<evidence type="ECO:0000259" key="1">
    <source>
        <dbReference type="Pfam" id="PF04313"/>
    </source>
</evidence>
<keyword evidence="2" id="KW-0378">Hydrolase</keyword>
<dbReference type="RefSeq" id="WP_046279754.1">
    <property type="nucleotide sequence ID" value="NZ_LATL02000078.1"/>
</dbReference>
<dbReference type="GO" id="GO:0003677">
    <property type="term" value="F:DNA binding"/>
    <property type="evidence" value="ECO:0007669"/>
    <property type="project" value="UniProtKB-KW"/>
</dbReference>
<dbReference type="InterPro" id="IPR007409">
    <property type="entry name" value="Restrct_endonuc_type1_HsdR_N"/>
</dbReference>
<dbReference type="EMBL" id="LATL02000078">
    <property type="protein sequence ID" value="KMW70703.1"/>
    <property type="molecule type" value="Genomic_DNA"/>
</dbReference>
<sequence length="212" mass="24171">MTQIQTITEVFTCLAEVETRLNLRQNKDLLFFPEWYDQLPSLTPAEENSLDRVQNSYLYNSSEGSLTEATVNLIVISPLLYLAGFCDPPFKIQAEKTVEVTAADNNNIYRGRIDVLVLKNQFWLGIIESKQTRFSFSVALPQILAYMMGNPNSEQPIFGLVTNGDHFLFLKLIKQPDAEYSLSTDFSIYGLPENELYQVLKVMKRIAVNLNN</sequence>
<evidence type="ECO:0000313" key="2">
    <source>
        <dbReference type="EMBL" id="KKD36951.1"/>
    </source>
</evidence>
<reference evidence="2 4" key="1">
    <citation type="submission" date="2015-06" db="EMBL/GenBank/DDBJ databases">
        <title>Draft genome assembly of filamentous brackish cyanobacterium Limnoraphis robusta strain CS-951.</title>
        <authorList>
            <person name="Willis A."/>
            <person name="Parks M."/>
            <person name="Burford M.A."/>
        </authorList>
    </citation>
    <scope>NUCLEOTIDE SEQUENCE [LARGE SCALE GENOMIC DNA]</scope>
    <source>
        <strain evidence="2 4">CS-951</strain>
    </source>
</reference>
<proteinExistence type="predicted"/>
<dbReference type="EMBL" id="LATL02000131">
    <property type="protein sequence ID" value="KKD36951.1"/>
    <property type="molecule type" value="Genomic_DNA"/>
</dbReference>
<dbReference type="Gene3D" id="3.90.1570.30">
    <property type="match status" value="1"/>
</dbReference>
<keyword evidence="2" id="KW-0540">Nuclease</keyword>
<dbReference type="AlphaFoldDB" id="A0A0F5YDJ7"/>
<gene>
    <name evidence="2" type="ORF">WN50_16950</name>
    <name evidence="3" type="ORF">WN50_33255</name>
</gene>
<dbReference type="GO" id="GO:0009035">
    <property type="term" value="F:type I site-specific deoxyribonuclease activity"/>
    <property type="evidence" value="ECO:0007669"/>
    <property type="project" value="UniProtKB-EC"/>
</dbReference>
<organism evidence="2 4">
    <name type="scientific">Limnoraphis robusta CS-951</name>
    <dbReference type="NCBI Taxonomy" id="1637645"/>
    <lineage>
        <taxon>Bacteria</taxon>
        <taxon>Bacillati</taxon>
        <taxon>Cyanobacteriota</taxon>
        <taxon>Cyanophyceae</taxon>
        <taxon>Oscillatoriophycideae</taxon>
        <taxon>Oscillatoriales</taxon>
        <taxon>Sirenicapillariaceae</taxon>
        <taxon>Limnoraphis</taxon>
    </lineage>
</organism>
<feature type="domain" description="Restriction endonuclease type I HsdR N-terminal" evidence="1">
    <location>
        <begin position="103"/>
        <end position="175"/>
    </location>
</feature>
<evidence type="ECO:0000313" key="3">
    <source>
        <dbReference type="EMBL" id="KMW70703.1"/>
    </source>
</evidence>
<evidence type="ECO:0000313" key="4">
    <source>
        <dbReference type="Proteomes" id="UP000033607"/>
    </source>
</evidence>
<name>A0A0F5YDJ7_9CYAN</name>
<dbReference type="Pfam" id="PF04313">
    <property type="entry name" value="HSDR_N"/>
    <property type="match status" value="1"/>
</dbReference>
<dbReference type="OrthoDB" id="511707at2"/>
<dbReference type="GO" id="GO:0005524">
    <property type="term" value="F:ATP binding"/>
    <property type="evidence" value="ECO:0007669"/>
    <property type="project" value="UniProtKB-KW"/>
</dbReference>
<protein>
    <submittedName>
        <fullName evidence="2">Type I restriction endonuclease subunit R</fullName>
    </submittedName>
</protein>
<keyword evidence="2" id="KW-0255">Endonuclease</keyword>
<dbReference type="Proteomes" id="UP000033607">
    <property type="component" value="Unassembled WGS sequence"/>
</dbReference>
<dbReference type="GO" id="GO:0009307">
    <property type="term" value="P:DNA restriction-modification system"/>
    <property type="evidence" value="ECO:0007669"/>
    <property type="project" value="UniProtKB-KW"/>
</dbReference>
<comment type="caution">
    <text evidence="2">The sequence shown here is derived from an EMBL/GenBank/DDBJ whole genome shotgun (WGS) entry which is preliminary data.</text>
</comment>